<accession>A0A5B7JT38</accession>
<keyword evidence="3" id="KW-1185">Reference proteome</keyword>
<dbReference type="AlphaFoldDB" id="A0A5B7JT38"/>
<comment type="caution">
    <text evidence="2">The sequence shown here is derived from an EMBL/GenBank/DDBJ whole genome shotgun (WGS) entry which is preliminary data.</text>
</comment>
<reference evidence="2 3" key="1">
    <citation type="submission" date="2019-05" db="EMBL/GenBank/DDBJ databases">
        <title>Another draft genome of Portunus trituberculatus and its Hox gene families provides insights of decapod evolution.</title>
        <authorList>
            <person name="Jeong J.-H."/>
            <person name="Song I."/>
            <person name="Kim S."/>
            <person name="Choi T."/>
            <person name="Kim D."/>
            <person name="Ryu S."/>
            <person name="Kim W."/>
        </authorList>
    </citation>
    <scope>NUCLEOTIDE SEQUENCE [LARGE SCALE GENOMIC DNA]</scope>
    <source>
        <tissue evidence="2">Muscle</tissue>
    </source>
</reference>
<dbReference type="Proteomes" id="UP000324222">
    <property type="component" value="Unassembled WGS sequence"/>
</dbReference>
<gene>
    <name evidence="2" type="ORF">E2C01_093084</name>
</gene>
<organism evidence="2 3">
    <name type="scientific">Portunus trituberculatus</name>
    <name type="common">Swimming crab</name>
    <name type="synonym">Neptunus trituberculatus</name>
    <dbReference type="NCBI Taxonomy" id="210409"/>
    <lineage>
        <taxon>Eukaryota</taxon>
        <taxon>Metazoa</taxon>
        <taxon>Ecdysozoa</taxon>
        <taxon>Arthropoda</taxon>
        <taxon>Crustacea</taxon>
        <taxon>Multicrustacea</taxon>
        <taxon>Malacostraca</taxon>
        <taxon>Eumalacostraca</taxon>
        <taxon>Eucarida</taxon>
        <taxon>Decapoda</taxon>
        <taxon>Pleocyemata</taxon>
        <taxon>Brachyura</taxon>
        <taxon>Eubrachyura</taxon>
        <taxon>Portunoidea</taxon>
        <taxon>Portunidae</taxon>
        <taxon>Portuninae</taxon>
        <taxon>Portunus</taxon>
    </lineage>
</organism>
<sequence>MSKHNPIRHCVPNSHDGDFTVSDSATSNARLTLHLGSLAMMRGDNF</sequence>
<evidence type="ECO:0000313" key="3">
    <source>
        <dbReference type="Proteomes" id="UP000324222"/>
    </source>
</evidence>
<feature type="region of interest" description="Disordered" evidence="1">
    <location>
        <begin position="1"/>
        <end position="21"/>
    </location>
</feature>
<evidence type="ECO:0000313" key="2">
    <source>
        <dbReference type="EMBL" id="MPC97755.1"/>
    </source>
</evidence>
<dbReference type="EMBL" id="VSRR010111362">
    <property type="protein sequence ID" value="MPC97755.1"/>
    <property type="molecule type" value="Genomic_DNA"/>
</dbReference>
<protein>
    <submittedName>
        <fullName evidence="2">Uncharacterized protein</fullName>
    </submittedName>
</protein>
<evidence type="ECO:0000256" key="1">
    <source>
        <dbReference type="SAM" id="MobiDB-lite"/>
    </source>
</evidence>
<name>A0A5B7JT38_PORTR</name>
<proteinExistence type="predicted"/>